<keyword evidence="10" id="KW-0460">Magnesium</keyword>
<sequence length="249" mass="28661">MKNIPEHIINEIIESTDIVALISSFLNLSKKGKDFVGLCPFHGDNTPSMSISSEKQIFKCFSCNVGGNSLNFLMKYKNFKYLEAIKYLADFNGHSFDFSSYETAKNIPKYTKNQELIIETLKAANLLYKNSVYENKDAQEYLKKRMLDTNILDYFNIGFSPEIGIKEKLVNEFNFKNFELNKAGIINSEFNEILRKRITFAITNNLGDIIAFSGRALGDLKPKYINSPETELFKKMLLYTIIQRKNFVI</sequence>
<evidence type="ECO:0000256" key="6">
    <source>
        <dbReference type="ARBA" id="ARBA00022705"/>
    </source>
</evidence>
<reference evidence="14 15" key="1">
    <citation type="submission" date="2010-03" db="EMBL/GenBank/DDBJ databases">
        <authorList>
            <person name="Glass J.I."/>
            <person name="Benders G.A."/>
            <person name="Durkin A.S."/>
            <person name="Farmerie W.G."/>
            <person name="Hlavinka K."/>
            <person name="Hostetler J."/>
            <person name="Jackson J."/>
            <person name="May M.A."/>
            <person name="Miller R.H."/>
            <person name="Paralanov V."/>
            <person name="Radune D."/>
            <person name="Szczypinski B."/>
            <person name="Brown D.R."/>
        </authorList>
    </citation>
    <scope>NUCLEOTIDE SEQUENCE [LARGE SCALE GENOMIC DNA]</scope>
    <source>
        <strain evidence="14 15">A21JP2</strain>
    </source>
</reference>
<dbReference type="EMBL" id="ADNC01000011">
    <property type="protein sequence ID" value="EFF41556.1"/>
    <property type="molecule type" value="Genomic_DNA"/>
</dbReference>
<evidence type="ECO:0000256" key="7">
    <source>
        <dbReference type="ARBA" id="ARBA00022723"/>
    </source>
</evidence>
<gene>
    <name evidence="14" type="ORF">MALL_0210</name>
</gene>
<dbReference type="GO" id="GO:0005737">
    <property type="term" value="C:cytoplasm"/>
    <property type="evidence" value="ECO:0007669"/>
    <property type="project" value="TreeGrafter"/>
</dbReference>
<evidence type="ECO:0000256" key="9">
    <source>
        <dbReference type="ARBA" id="ARBA00022833"/>
    </source>
</evidence>
<dbReference type="GO" id="GO:0000428">
    <property type="term" value="C:DNA-directed RNA polymerase complex"/>
    <property type="evidence" value="ECO:0007669"/>
    <property type="project" value="UniProtKB-KW"/>
</dbReference>
<dbReference type="InterPro" id="IPR050219">
    <property type="entry name" value="DnaG_primase"/>
</dbReference>
<keyword evidence="4" id="KW-0808">Transferase</keyword>
<evidence type="ECO:0000256" key="5">
    <source>
        <dbReference type="ARBA" id="ARBA00022695"/>
    </source>
</evidence>
<dbReference type="GO" id="GO:0008270">
    <property type="term" value="F:zinc ion binding"/>
    <property type="evidence" value="ECO:0007669"/>
    <property type="project" value="UniProtKB-KW"/>
</dbReference>
<evidence type="ECO:0000256" key="1">
    <source>
        <dbReference type="ARBA" id="ARBA00001947"/>
    </source>
</evidence>
<dbReference type="RefSeq" id="WP_005683464.1">
    <property type="nucleotide sequence ID" value="NZ_ADNC01000011.1"/>
</dbReference>
<dbReference type="SUPFAM" id="SSF56731">
    <property type="entry name" value="DNA primase core"/>
    <property type="match status" value="1"/>
</dbReference>
<dbReference type="PANTHER" id="PTHR30313">
    <property type="entry name" value="DNA PRIMASE"/>
    <property type="match status" value="1"/>
</dbReference>
<accession>D4XVS3</accession>
<keyword evidence="7" id="KW-0479">Metal-binding</keyword>
<protein>
    <submittedName>
        <fullName evidence="14">CHC2 zinc finger domain protein</fullName>
    </submittedName>
</protein>
<dbReference type="Gene3D" id="3.90.580.10">
    <property type="entry name" value="Zinc finger, CHC2-type domain"/>
    <property type="match status" value="1"/>
</dbReference>
<dbReference type="OrthoDB" id="9803773at2"/>
<evidence type="ECO:0000313" key="14">
    <source>
        <dbReference type="EMBL" id="EFF41556.1"/>
    </source>
</evidence>
<dbReference type="GO" id="GO:0003677">
    <property type="term" value="F:DNA binding"/>
    <property type="evidence" value="ECO:0007669"/>
    <property type="project" value="UniProtKB-KW"/>
</dbReference>
<keyword evidence="12" id="KW-0804">Transcription</keyword>
<dbReference type="Pfam" id="PF08275">
    <property type="entry name" value="DNAG_N"/>
    <property type="match status" value="1"/>
</dbReference>
<feature type="domain" description="Zinc finger CHC2-type" evidence="13">
    <location>
        <begin position="35"/>
        <end position="89"/>
    </location>
</feature>
<evidence type="ECO:0000256" key="10">
    <source>
        <dbReference type="ARBA" id="ARBA00022842"/>
    </source>
</evidence>
<dbReference type="STRING" id="747682.MALL_0210"/>
<keyword evidence="5" id="KW-0548">Nucleotidyltransferase</keyword>
<keyword evidence="15" id="KW-1185">Reference proteome</keyword>
<keyword evidence="3" id="KW-0639">Primosome</keyword>
<evidence type="ECO:0000256" key="11">
    <source>
        <dbReference type="ARBA" id="ARBA00023125"/>
    </source>
</evidence>
<keyword evidence="2" id="KW-0240">DNA-directed RNA polymerase</keyword>
<keyword evidence="9" id="KW-0862">Zinc</keyword>
<dbReference type="GO" id="GO:1990077">
    <property type="term" value="C:primosome complex"/>
    <property type="evidence" value="ECO:0007669"/>
    <property type="project" value="UniProtKB-KW"/>
</dbReference>
<dbReference type="InterPro" id="IPR037068">
    <property type="entry name" value="DNA_primase_core_N_sf"/>
</dbReference>
<dbReference type="SUPFAM" id="SSF57783">
    <property type="entry name" value="Zinc beta-ribbon"/>
    <property type="match status" value="1"/>
</dbReference>
<evidence type="ECO:0000259" key="13">
    <source>
        <dbReference type="SMART" id="SM00400"/>
    </source>
</evidence>
<keyword evidence="11" id="KW-0238">DNA-binding</keyword>
<dbReference type="FunFam" id="3.90.580.10:FF:000001">
    <property type="entry name" value="DNA primase"/>
    <property type="match status" value="1"/>
</dbReference>
<dbReference type="GO" id="GO:0006269">
    <property type="term" value="P:DNA replication, synthesis of primer"/>
    <property type="evidence" value="ECO:0007669"/>
    <property type="project" value="UniProtKB-KW"/>
</dbReference>
<dbReference type="Gene3D" id="3.90.980.10">
    <property type="entry name" value="DNA primase, catalytic core, N-terminal domain"/>
    <property type="match status" value="1"/>
</dbReference>
<evidence type="ECO:0000256" key="3">
    <source>
        <dbReference type="ARBA" id="ARBA00022515"/>
    </source>
</evidence>
<dbReference type="PANTHER" id="PTHR30313:SF2">
    <property type="entry name" value="DNA PRIMASE"/>
    <property type="match status" value="1"/>
</dbReference>
<evidence type="ECO:0000256" key="2">
    <source>
        <dbReference type="ARBA" id="ARBA00022478"/>
    </source>
</evidence>
<dbReference type="SMART" id="SM00400">
    <property type="entry name" value="ZnF_CHCC"/>
    <property type="match status" value="1"/>
</dbReference>
<organism evidence="14 15">
    <name type="scientific">Mycoplasmopsis alligatoris A21JP2</name>
    <dbReference type="NCBI Taxonomy" id="747682"/>
    <lineage>
        <taxon>Bacteria</taxon>
        <taxon>Bacillati</taxon>
        <taxon>Mycoplasmatota</taxon>
        <taxon>Mycoplasmoidales</taxon>
        <taxon>Metamycoplasmataceae</taxon>
        <taxon>Mycoplasmopsis</taxon>
    </lineage>
</organism>
<keyword evidence="6" id="KW-0235">DNA replication</keyword>
<name>D4XVS3_9BACT</name>
<dbReference type="GO" id="GO:0003899">
    <property type="term" value="F:DNA-directed RNA polymerase activity"/>
    <property type="evidence" value="ECO:0007669"/>
    <property type="project" value="InterPro"/>
</dbReference>
<evidence type="ECO:0000256" key="4">
    <source>
        <dbReference type="ARBA" id="ARBA00022679"/>
    </source>
</evidence>
<evidence type="ECO:0000256" key="12">
    <source>
        <dbReference type="ARBA" id="ARBA00023163"/>
    </source>
</evidence>
<dbReference type="InterPro" id="IPR013264">
    <property type="entry name" value="DNAG_N"/>
</dbReference>
<comment type="caution">
    <text evidence="14">The sequence shown here is derived from an EMBL/GenBank/DDBJ whole genome shotgun (WGS) entry which is preliminary data.</text>
</comment>
<dbReference type="Proteomes" id="UP000004757">
    <property type="component" value="Unassembled WGS sequence"/>
</dbReference>
<evidence type="ECO:0000313" key="15">
    <source>
        <dbReference type="Proteomes" id="UP000004757"/>
    </source>
</evidence>
<dbReference type="Pfam" id="PF01807">
    <property type="entry name" value="Zn_ribbon_DnaG"/>
    <property type="match status" value="1"/>
</dbReference>
<proteinExistence type="predicted"/>
<keyword evidence="8" id="KW-0863">Zinc-finger</keyword>
<comment type="cofactor">
    <cofactor evidence="1">
        <name>Zn(2+)</name>
        <dbReference type="ChEBI" id="CHEBI:29105"/>
    </cofactor>
</comment>
<dbReference type="InterPro" id="IPR002694">
    <property type="entry name" value="Znf_CHC2"/>
</dbReference>
<dbReference type="eggNOG" id="COG0358">
    <property type="taxonomic scope" value="Bacteria"/>
</dbReference>
<dbReference type="InterPro" id="IPR036977">
    <property type="entry name" value="DNA_primase_Znf_CHC2"/>
</dbReference>
<evidence type="ECO:0000256" key="8">
    <source>
        <dbReference type="ARBA" id="ARBA00022771"/>
    </source>
</evidence>
<dbReference type="AlphaFoldDB" id="D4XVS3"/>